<evidence type="ECO:0000256" key="20">
    <source>
        <dbReference type="SAM" id="MobiDB-lite"/>
    </source>
</evidence>
<evidence type="ECO:0000256" key="5">
    <source>
        <dbReference type="ARBA" id="ARBA00019599"/>
    </source>
</evidence>
<feature type="binding site" evidence="19">
    <location>
        <position position="54"/>
    </location>
    <ligand>
        <name>ATP</name>
        <dbReference type="ChEBI" id="CHEBI:30616"/>
    </ligand>
</feature>
<dbReference type="CDD" id="cd14009">
    <property type="entry name" value="STKc_ATG1_ULK_like"/>
    <property type="match status" value="1"/>
</dbReference>
<evidence type="ECO:0000256" key="3">
    <source>
        <dbReference type="ARBA" id="ARBA00012513"/>
    </source>
</evidence>
<dbReference type="GO" id="GO:0034045">
    <property type="term" value="C:phagophore assembly site membrane"/>
    <property type="evidence" value="ECO:0007669"/>
    <property type="project" value="UniProtKB-SubCell"/>
</dbReference>
<comment type="catalytic activity">
    <reaction evidence="17">
        <text>L-threonyl-[protein] + ATP = O-phospho-L-threonyl-[protein] + ADP + H(+)</text>
        <dbReference type="Rhea" id="RHEA:46608"/>
        <dbReference type="Rhea" id="RHEA-COMP:11060"/>
        <dbReference type="Rhea" id="RHEA-COMP:11605"/>
        <dbReference type="ChEBI" id="CHEBI:15378"/>
        <dbReference type="ChEBI" id="CHEBI:30013"/>
        <dbReference type="ChEBI" id="CHEBI:30616"/>
        <dbReference type="ChEBI" id="CHEBI:61977"/>
        <dbReference type="ChEBI" id="CHEBI:456216"/>
        <dbReference type="EC" id="2.7.11.1"/>
    </reaction>
</comment>
<evidence type="ECO:0000313" key="22">
    <source>
        <dbReference type="EMBL" id="RSH80020.1"/>
    </source>
</evidence>
<reference evidence="22 23" key="1">
    <citation type="submission" date="2018-11" db="EMBL/GenBank/DDBJ databases">
        <title>Genome sequence of Apiotrichum porosum DSM 27194.</title>
        <authorList>
            <person name="Aliyu H."/>
            <person name="Gorte O."/>
            <person name="Ochsenreither K."/>
        </authorList>
    </citation>
    <scope>NUCLEOTIDE SEQUENCE [LARGE SCALE GENOMIC DNA]</scope>
    <source>
        <strain evidence="22 23">DSM 27194</strain>
    </source>
</reference>
<evidence type="ECO:0000256" key="15">
    <source>
        <dbReference type="ARBA" id="ARBA00023136"/>
    </source>
</evidence>
<dbReference type="GO" id="GO:0015031">
    <property type="term" value="P:protein transport"/>
    <property type="evidence" value="ECO:0007669"/>
    <property type="project" value="UniProtKB-KW"/>
</dbReference>
<dbReference type="PROSITE" id="PS00107">
    <property type="entry name" value="PROTEIN_KINASE_ATP"/>
    <property type="match status" value="1"/>
</dbReference>
<evidence type="ECO:0000256" key="14">
    <source>
        <dbReference type="ARBA" id="ARBA00023006"/>
    </source>
</evidence>
<evidence type="ECO:0000256" key="17">
    <source>
        <dbReference type="ARBA" id="ARBA00047899"/>
    </source>
</evidence>
<dbReference type="GO" id="GO:0005829">
    <property type="term" value="C:cytosol"/>
    <property type="evidence" value="ECO:0007669"/>
    <property type="project" value="TreeGrafter"/>
</dbReference>
<keyword evidence="6" id="KW-0813">Transport</keyword>
<dbReference type="Gene3D" id="3.30.200.20">
    <property type="entry name" value="Phosphorylase Kinase, domain 1"/>
    <property type="match status" value="1"/>
</dbReference>
<evidence type="ECO:0000259" key="21">
    <source>
        <dbReference type="PROSITE" id="PS50011"/>
    </source>
</evidence>
<evidence type="ECO:0000256" key="13">
    <source>
        <dbReference type="ARBA" id="ARBA00022927"/>
    </source>
</evidence>
<dbReference type="SUPFAM" id="SSF56112">
    <property type="entry name" value="Protein kinase-like (PK-like)"/>
    <property type="match status" value="1"/>
</dbReference>
<evidence type="ECO:0000256" key="19">
    <source>
        <dbReference type="PROSITE-ProRule" id="PRU10141"/>
    </source>
</evidence>
<dbReference type="InterPro" id="IPR048941">
    <property type="entry name" value="ATG1-like_MIT2"/>
</dbReference>
<dbReference type="FunFam" id="3.30.200.20:FF:000399">
    <property type="entry name" value="Serine/threonine-protein kinase atg1"/>
    <property type="match status" value="1"/>
</dbReference>
<dbReference type="InterPro" id="IPR017441">
    <property type="entry name" value="Protein_kinase_ATP_BS"/>
</dbReference>
<dbReference type="OrthoDB" id="346907at2759"/>
<dbReference type="Pfam" id="PF12063">
    <property type="entry name" value="ATG1-like_MIT1"/>
    <property type="match status" value="1"/>
</dbReference>
<dbReference type="InterPro" id="IPR011009">
    <property type="entry name" value="Kinase-like_dom_sf"/>
</dbReference>
<keyword evidence="11 22" id="KW-0418">Kinase</keyword>
<evidence type="ECO:0000256" key="1">
    <source>
        <dbReference type="ARBA" id="ARBA00004496"/>
    </source>
</evidence>
<dbReference type="GO" id="GO:0004674">
    <property type="term" value="F:protein serine/threonine kinase activity"/>
    <property type="evidence" value="ECO:0007669"/>
    <property type="project" value="UniProtKB-KW"/>
</dbReference>
<keyword evidence="15" id="KW-0472">Membrane</keyword>
<dbReference type="Proteomes" id="UP000279236">
    <property type="component" value="Unassembled WGS sequence"/>
</dbReference>
<evidence type="ECO:0000256" key="18">
    <source>
        <dbReference type="ARBA" id="ARBA00048679"/>
    </source>
</evidence>
<keyword evidence="12 19" id="KW-0067">ATP-binding</keyword>
<gene>
    <name evidence="22" type="primary">ATG1</name>
    <name evidence="22" type="ORF">EHS24_009691</name>
</gene>
<dbReference type="EMBL" id="RSCE01000009">
    <property type="protein sequence ID" value="RSH80020.1"/>
    <property type="molecule type" value="Genomic_DNA"/>
</dbReference>
<dbReference type="InterPro" id="IPR045269">
    <property type="entry name" value="Atg1-like"/>
</dbReference>
<dbReference type="RefSeq" id="XP_028475129.1">
    <property type="nucleotide sequence ID" value="XM_028624961.1"/>
</dbReference>
<dbReference type="GO" id="GO:0000422">
    <property type="term" value="P:autophagy of mitochondrion"/>
    <property type="evidence" value="ECO:0007669"/>
    <property type="project" value="TreeGrafter"/>
</dbReference>
<comment type="catalytic activity">
    <reaction evidence="18">
        <text>L-seryl-[protein] + ATP = O-phospho-L-seryl-[protein] + ADP + H(+)</text>
        <dbReference type="Rhea" id="RHEA:17989"/>
        <dbReference type="Rhea" id="RHEA-COMP:9863"/>
        <dbReference type="Rhea" id="RHEA-COMP:11604"/>
        <dbReference type="ChEBI" id="CHEBI:15378"/>
        <dbReference type="ChEBI" id="CHEBI:29999"/>
        <dbReference type="ChEBI" id="CHEBI:30616"/>
        <dbReference type="ChEBI" id="CHEBI:83421"/>
        <dbReference type="ChEBI" id="CHEBI:456216"/>
        <dbReference type="EC" id="2.7.11.1"/>
    </reaction>
</comment>
<dbReference type="InterPro" id="IPR000719">
    <property type="entry name" value="Prot_kinase_dom"/>
</dbReference>
<comment type="subcellular location">
    <subcellularLocation>
        <location evidence="1">Cytoplasm</location>
    </subcellularLocation>
    <subcellularLocation>
        <location evidence="2">Preautophagosomal structure membrane</location>
        <topology evidence="2">Peripheral membrane protein</topology>
    </subcellularLocation>
</comment>
<sequence length="949" mass="103190">MSEGESARKRDGDGHRTHRERIGNYVVGAEIGRGSFATVYKGHRSKSRVPVAIKAVSRQKLTSKLLDNLESEINILKAINHRNVVALSDCFKNDTHIYLVMEYCSGADLSIYLRNRGRIESLDFIPRVYESGMVASRTEGKVFWPHPPTGGLDERVTRCFLGQLAEAVRFLRSQDLIHRDIKPQNLLLQPATPSEVAEGHPLGIPILKVADFGFARILPAAAMAETLCGSPLYMAPEILRYEKYDAKADLWSVGAVLFEMAVGRSPFRAPNHVELLRRIERGEDRIKFPDESSRVPTPGPDGAVPIPPIPVSSDIKTLIRGLLKQRPAERMNFDEFFAVGAGVWDGFMTESVGDVSTSMDVSTDSSAMMATAYSEKEASPVAVEAAVLPPSPPPPAFKRDLSADLSEPSTTAPTPTPTPLAVVRRSEPKYYVGDEPAEPDATVLPSPTAPTGIAGSTRAVSRPINTTPIVTSRRTSRAGGTLDDAPVVTPTGPIHGPRPVIGSSPLAATPPITMTGKDESALGASDSVGREYVVVEKRTVEINELADELEHTARRPSIGGAVVPQLIKRNSVVSRPVSAFKPVGGSPPTLQAVVPTPSSYSPPFAFGSTPPFAVPAVRQAMVRTRQPSLPQTPTVFPPPGAYAISPDRHSSPSSLPSNALTRALTNTAVRLLNSAANTSATAIARATGSSNKRWPLVERSGEIDPDEGDILDLLEDTARKAFVLFDLADTRLFQWSQTVRPSATSATITPHTLAPSPGAPPFSIPPVGGRRKSSSSSTNSELIALRQQEDAAGDACALYFKSLAFICAGHERFKRYWEARKMRSVDYEISAELNEMVQWFRARFNDVYEKAEWAKARCADELPYVDRLVHDRARDISRQSAQAELRGDLVVAEEGYETAMWLLSTLLDDVMYDGARLSDTDAQGFERLIGSIRDRLDGVRRKLDAGRKN</sequence>
<dbReference type="Gene3D" id="1.10.510.10">
    <property type="entry name" value="Transferase(Phosphotransferase) domain 1"/>
    <property type="match status" value="1"/>
</dbReference>
<dbReference type="GO" id="GO:0042594">
    <property type="term" value="P:response to starvation"/>
    <property type="evidence" value="ECO:0007669"/>
    <property type="project" value="TreeGrafter"/>
</dbReference>
<organism evidence="22 23">
    <name type="scientific">Apiotrichum porosum</name>
    <dbReference type="NCBI Taxonomy" id="105984"/>
    <lineage>
        <taxon>Eukaryota</taxon>
        <taxon>Fungi</taxon>
        <taxon>Dikarya</taxon>
        <taxon>Basidiomycota</taxon>
        <taxon>Agaricomycotina</taxon>
        <taxon>Tremellomycetes</taxon>
        <taxon>Trichosporonales</taxon>
        <taxon>Trichosporonaceae</taxon>
        <taxon>Apiotrichum</taxon>
    </lineage>
</organism>
<dbReference type="GO" id="GO:0005776">
    <property type="term" value="C:autophagosome"/>
    <property type="evidence" value="ECO:0007669"/>
    <property type="project" value="TreeGrafter"/>
</dbReference>
<evidence type="ECO:0000256" key="6">
    <source>
        <dbReference type="ARBA" id="ARBA00022448"/>
    </source>
</evidence>
<dbReference type="Pfam" id="PF21127">
    <property type="entry name" value="ATG1-like_MIT2"/>
    <property type="match status" value="1"/>
</dbReference>
<evidence type="ECO:0000256" key="8">
    <source>
        <dbReference type="ARBA" id="ARBA00022527"/>
    </source>
</evidence>
<evidence type="ECO:0000256" key="16">
    <source>
        <dbReference type="ARBA" id="ARBA00030237"/>
    </source>
</evidence>
<feature type="domain" description="Protein kinase" evidence="21">
    <location>
        <begin position="25"/>
        <end position="348"/>
    </location>
</feature>
<evidence type="ECO:0000256" key="9">
    <source>
        <dbReference type="ARBA" id="ARBA00022679"/>
    </source>
</evidence>
<keyword evidence="13" id="KW-0653">Protein transport</keyword>
<feature type="region of interest" description="Disordered" evidence="20">
    <location>
        <begin position="288"/>
        <end position="307"/>
    </location>
</feature>
<keyword evidence="7" id="KW-0963">Cytoplasm</keyword>
<evidence type="ECO:0000256" key="4">
    <source>
        <dbReference type="ARBA" id="ARBA00018572"/>
    </source>
</evidence>
<protein>
    <recommendedName>
        <fullName evidence="4">Serine/threonine-protein kinase ATG1</fullName>
        <ecNumber evidence="3">2.7.11.1</ecNumber>
    </recommendedName>
    <alternativeName>
        <fullName evidence="16">Autophagy-related protein 1</fullName>
    </alternativeName>
    <alternativeName>
        <fullName evidence="5">Serine/threonine-protein kinase atg1</fullName>
    </alternativeName>
</protein>
<dbReference type="SMART" id="SM00220">
    <property type="entry name" value="S_TKc"/>
    <property type="match status" value="1"/>
</dbReference>
<dbReference type="Pfam" id="PF00069">
    <property type="entry name" value="Pkinase"/>
    <property type="match status" value="1"/>
</dbReference>
<feature type="region of interest" description="Disordered" evidence="20">
    <location>
        <begin position="472"/>
        <end position="505"/>
    </location>
</feature>
<dbReference type="PROSITE" id="PS50011">
    <property type="entry name" value="PROTEIN_KINASE_DOM"/>
    <property type="match status" value="1"/>
</dbReference>
<evidence type="ECO:0000256" key="11">
    <source>
        <dbReference type="ARBA" id="ARBA00022777"/>
    </source>
</evidence>
<dbReference type="InterPro" id="IPR022708">
    <property type="entry name" value="Atg1-like_tMIT"/>
</dbReference>
<dbReference type="GO" id="GO:0005524">
    <property type="term" value="F:ATP binding"/>
    <property type="evidence" value="ECO:0007669"/>
    <property type="project" value="UniProtKB-UniRule"/>
</dbReference>
<keyword evidence="23" id="KW-1185">Reference proteome</keyword>
<proteinExistence type="predicted"/>
<feature type="region of interest" description="Disordered" evidence="20">
    <location>
        <begin position="389"/>
        <end position="458"/>
    </location>
</feature>
<dbReference type="EC" id="2.7.11.1" evidence="3"/>
<evidence type="ECO:0000256" key="2">
    <source>
        <dbReference type="ARBA" id="ARBA00004623"/>
    </source>
</evidence>
<evidence type="ECO:0000256" key="7">
    <source>
        <dbReference type="ARBA" id="ARBA00022490"/>
    </source>
</evidence>
<accession>A0A427XMC7</accession>
<dbReference type="PANTHER" id="PTHR24348">
    <property type="entry name" value="SERINE/THREONINE-PROTEIN KINASE UNC-51-RELATED"/>
    <property type="match status" value="1"/>
</dbReference>
<dbReference type="InterPro" id="IPR008271">
    <property type="entry name" value="Ser/Thr_kinase_AS"/>
</dbReference>
<evidence type="ECO:0000256" key="10">
    <source>
        <dbReference type="ARBA" id="ARBA00022741"/>
    </source>
</evidence>
<dbReference type="GO" id="GO:0061709">
    <property type="term" value="P:reticulophagy"/>
    <property type="evidence" value="ECO:0007669"/>
    <property type="project" value="TreeGrafter"/>
</dbReference>
<evidence type="ECO:0000256" key="12">
    <source>
        <dbReference type="ARBA" id="ARBA00022840"/>
    </source>
</evidence>
<dbReference type="GO" id="GO:0034727">
    <property type="term" value="P:piecemeal microautophagy of the nucleus"/>
    <property type="evidence" value="ECO:0007669"/>
    <property type="project" value="TreeGrafter"/>
</dbReference>
<name>A0A427XMC7_9TREE</name>
<evidence type="ECO:0000313" key="23">
    <source>
        <dbReference type="Proteomes" id="UP000279236"/>
    </source>
</evidence>
<keyword evidence="8" id="KW-0723">Serine/threonine-protein kinase</keyword>
<keyword evidence="9" id="KW-0808">Transferase</keyword>
<dbReference type="PANTHER" id="PTHR24348:SF22">
    <property type="entry name" value="NON-SPECIFIC SERINE_THREONINE PROTEIN KINASE"/>
    <property type="match status" value="1"/>
</dbReference>
<dbReference type="AlphaFoldDB" id="A0A427XMC7"/>
<dbReference type="PROSITE" id="PS00108">
    <property type="entry name" value="PROTEIN_KINASE_ST"/>
    <property type="match status" value="1"/>
</dbReference>
<dbReference type="GO" id="GO:0010506">
    <property type="term" value="P:regulation of autophagy"/>
    <property type="evidence" value="ECO:0007669"/>
    <property type="project" value="InterPro"/>
</dbReference>
<comment type="caution">
    <text evidence="22">The sequence shown here is derived from an EMBL/GenBank/DDBJ whole genome shotgun (WGS) entry which is preliminary data.</text>
</comment>
<dbReference type="GeneID" id="39594234"/>
<dbReference type="GO" id="GO:0000045">
    <property type="term" value="P:autophagosome assembly"/>
    <property type="evidence" value="ECO:0007669"/>
    <property type="project" value="TreeGrafter"/>
</dbReference>
<keyword evidence="10 19" id="KW-0547">Nucleotide-binding</keyword>
<feature type="region of interest" description="Disordered" evidence="20">
    <location>
        <begin position="744"/>
        <end position="781"/>
    </location>
</feature>
<dbReference type="STRING" id="105984.A0A427XMC7"/>
<keyword evidence="14" id="KW-0072">Autophagy</keyword>